<name>A0A1X0NPT7_9TRYP</name>
<dbReference type="EMBL" id="NBCO01000027">
    <property type="protein sequence ID" value="ORC86538.1"/>
    <property type="molecule type" value="Genomic_DNA"/>
</dbReference>
<sequence>MSERIPGRFLFFFFSWRPPLLNALWLFFWGWGVLGAVCLRNLFIVFGFLEWIQPLTSDTTTRYNIATKVSVPSGVVFLQPCRRRDPIIMKGGFALNPSAVLFLEMSSGKRFARSNKF</sequence>
<reference evidence="2 3" key="1">
    <citation type="submission" date="2017-03" db="EMBL/GenBank/DDBJ databases">
        <title>An alternative strategy for trypanosome survival in the mammalian bloodstream revealed through genome and transcriptome analysis of the ubiquitous bovine parasite Trypanosoma (Megatrypanum) theileri.</title>
        <authorList>
            <person name="Kelly S."/>
            <person name="Ivens A."/>
            <person name="Mott A."/>
            <person name="O'Neill E."/>
            <person name="Emms D."/>
            <person name="Macleod O."/>
            <person name="Voorheis P."/>
            <person name="Matthews J."/>
            <person name="Matthews K."/>
            <person name="Carrington M."/>
        </authorList>
    </citation>
    <scope>NUCLEOTIDE SEQUENCE [LARGE SCALE GENOMIC DNA]</scope>
    <source>
        <strain evidence="2">Edinburgh</strain>
    </source>
</reference>
<evidence type="ECO:0000313" key="3">
    <source>
        <dbReference type="Proteomes" id="UP000192257"/>
    </source>
</evidence>
<proteinExistence type="predicted"/>
<keyword evidence="1" id="KW-1133">Transmembrane helix</keyword>
<dbReference type="GeneID" id="39987801"/>
<protein>
    <submittedName>
        <fullName evidence="2">Uncharacterized protein</fullName>
    </submittedName>
</protein>
<keyword evidence="3" id="KW-1185">Reference proteome</keyword>
<gene>
    <name evidence="2" type="ORF">TM35_000271280</name>
</gene>
<organism evidence="2 3">
    <name type="scientific">Trypanosoma theileri</name>
    <dbReference type="NCBI Taxonomy" id="67003"/>
    <lineage>
        <taxon>Eukaryota</taxon>
        <taxon>Discoba</taxon>
        <taxon>Euglenozoa</taxon>
        <taxon>Kinetoplastea</taxon>
        <taxon>Metakinetoplastina</taxon>
        <taxon>Trypanosomatida</taxon>
        <taxon>Trypanosomatidae</taxon>
        <taxon>Trypanosoma</taxon>
    </lineage>
</organism>
<evidence type="ECO:0000313" key="2">
    <source>
        <dbReference type="EMBL" id="ORC86538.1"/>
    </source>
</evidence>
<feature type="transmembrane region" description="Helical" evidence="1">
    <location>
        <begin position="20"/>
        <end position="43"/>
    </location>
</feature>
<evidence type="ECO:0000256" key="1">
    <source>
        <dbReference type="SAM" id="Phobius"/>
    </source>
</evidence>
<accession>A0A1X0NPT7</accession>
<dbReference type="AlphaFoldDB" id="A0A1X0NPT7"/>
<dbReference type="VEuPathDB" id="TriTrypDB:TM35_000271280"/>
<comment type="caution">
    <text evidence="2">The sequence shown here is derived from an EMBL/GenBank/DDBJ whole genome shotgun (WGS) entry which is preliminary data.</text>
</comment>
<keyword evidence="1" id="KW-0812">Transmembrane</keyword>
<dbReference type="RefSeq" id="XP_028880604.1">
    <property type="nucleotide sequence ID" value="XM_029028021.1"/>
</dbReference>
<keyword evidence="1" id="KW-0472">Membrane</keyword>
<dbReference type="Proteomes" id="UP000192257">
    <property type="component" value="Unassembled WGS sequence"/>
</dbReference>